<dbReference type="InterPro" id="IPR023393">
    <property type="entry name" value="START-like_dom_sf"/>
</dbReference>
<sequence>VEDYARVVGRFVGFGGKTLEQSGQYRIPAARTVVWDALNDADVLQACIEGCESVTKLSDHRFDANITAKLGPVKTKFKATIEVSDRNPPESYSLDVSVKGGMQGFGKGRAEVELAEDQDATLLTYRVKGNVGGKLAQMGSRLITTAGRKMADGFFSKFSERWAGTI</sequence>
<dbReference type="SUPFAM" id="SSF55961">
    <property type="entry name" value="Bet v1-like"/>
    <property type="match status" value="1"/>
</dbReference>
<dbReference type="InterPro" id="IPR010419">
    <property type="entry name" value="CO_DH_gsu"/>
</dbReference>
<evidence type="ECO:0008006" key="2">
    <source>
        <dbReference type="Google" id="ProtNLM"/>
    </source>
</evidence>
<dbReference type="EMBL" id="UINC01001469">
    <property type="protein sequence ID" value="SUZ81461.1"/>
    <property type="molecule type" value="Genomic_DNA"/>
</dbReference>
<dbReference type="PANTHER" id="PTHR38588">
    <property type="entry name" value="BLL0334 PROTEIN"/>
    <property type="match status" value="1"/>
</dbReference>
<organism evidence="1">
    <name type="scientific">marine metagenome</name>
    <dbReference type="NCBI Taxonomy" id="408172"/>
    <lineage>
        <taxon>unclassified sequences</taxon>
        <taxon>metagenomes</taxon>
        <taxon>ecological metagenomes</taxon>
    </lineage>
</organism>
<accession>A0A381QQ47</accession>
<dbReference type="CDD" id="cd05018">
    <property type="entry name" value="CoxG"/>
    <property type="match status" value="1"/>
</dbReference>
<dbReference type="PANTHER" id="PTHR38588:SF1">
    <property type="entry name" value="BLL0334 PROTEIN"/>
    <property type="match status" value="1"/>
</dbReference>
<gene>
    <name evidence="1" type="ORF">METZ01_LOCUS34315</name>
</gene>
<name>A0A381QQ47_9ZZZZ</name>
<feature type="non-terminal residue" evidence="1">
    <location>
        <position position="1"/>
    </location>
</feature>
<evidence type="ECO:0000313" key="1">
    <source>
        <dbReference type="EMBL" id="SUZ81461.1"/>
    </source>
</evidence>
<protein>
    <recommendedName>
        <fullName evidence="2">Carbon monoxide dehydrogenase subunit G</fullName>
    </recommendedName>
</protein>
<dbReference type="Gene3D" id="3.30.530.20">
    <property type="match status" value="1"/>
</dbReference>
<reference evidence="1" key="1">
    <citation type="submission" date="2018-05" db="EMBL/GenBank/DDBJ databases">
        <authorList>
            <person name="Lanie J.A."/>
            <person name="Ng W.-L."/>
            <person name="Kazmierczak K.M."/>
            <person name="Andrzejewski T.M."/>
            <person name="Davidsen T.M."/>
            <person name="Wayne K.J."/>
            <person name="Tettelin H."/>
            <person name="Glass J.I."/>
            <person name="Rusch D."/>
            <person name="Podicherti R."/>
            <person name="Tsui H.-C.T."/>
            <person name="Winkler M.E."/>
        </authorList>
    </citation>
    <scope>NUCLEOTIDE SEQUENCE</scope>
</reference>
<dbReference type="Pfam" id="PF06240">
    <property type="entry name" value="COXG"/>
    <property type="match status" value="1"/>
</dbReference>
<dbReference type="AlphaFoldDB" id="A0A381QQ47"/>
<proteinExistence type="predicted"/>